<name>A0ABZ2RBB1_9MICC</name>
<dbReference type="Proteomes" id="UP001623384">
    <property type="component" value="Chromosome"/>
</dbReference>
<sequence length="172" mass="18525">MKGWHKGVIAAACVLGIPSAGIAALLAEDYNKSAAAVPRVRAAADQFVVSDGWTLTTENIKGPGAYCVAVRCPGIQRIWERYDAPKAADVVRMITESGYLLKFPVCLDLSIDEQSPVEKGVSSFGCQTIPVGDFRTQVSVYISRDWNAPPGSGQPEYVYQLILLVSRTSSTD</sequence>
<feature type="chain" id="PRO_5045231185" evidence="1">
    <location>
        <begin position="24"/>
        <end position="172"/>
    </location>
</feature>
<dbReference type="EMBL" id="CP148033">
    <property type="protein sequence ID" value="WXK94234.1"/>
    <property type="molecule type" value="Genomic_DNA"/>
</dbReference>
<proteinExistence type="predicted"/>
<accession>A0ABZ2RBB1</accession>
<keyword evidence="1" id="KW-0732">Signal</keyword>
<evidence type="ECO:0000313" key="2">
    <source>
        <dbReference type="EMBL" id="WXK94234.1"/>
    </source>
</evidence>
<feature type="signal peptide" evidence="1">
    <location>
        <begin position="1"/>
        <end position="23"/>
    </location>
</feature>
<protein>
    <submittedName>
        <fullName evidence="2">Uncharacterized protein</fullName>
    </submittedName>
</protein>
<reference evidence="2 3" key="1">
    <citation type="submission" date="2024-03" db="EMBL/GenBank/DDBJ databases">
        <title>Rhodococcus navarretei sp. nov. and Pseudarthrobacter quantumdoti sp. nov., two new species with the ability to biosynthesize Quantum Dots isolated from soil samples at Union Glacier, Antarctica.</title>
        <authorList>
            <person name="Vargas M."/>
        </authorList>
    </citation>
    <scope>NUCLEOTIDE SEQUENCE [LARGE SCALE GENOMIC DNA]</scope>
    <source>
        <strain evidence="2 3">RC-2-3</strain>
    </source>
</reference>
<organism evidence="2 3">
    <name type="scientific">Pseudarthrobacter quantipunctorum</name>
    <dbReference type="NCBI Taxonomy" id="3128980"/>
    <lineage>
        <taxon>Bacteria</taxon>
        <taxon>Bacillati</taxon>
        <taxon>Actinomycetota</taxon>
        <taxon>Actinomycetes</taxon>
        <taxon>Micrococcales</taxon>
        <taxon>Micrococcaceae</taxon>
        <taxon>Pseudarthrobacter</taxon>
    </lineage>
</organism>
<keyword evidence="3" id="KW-1185">Reference proteome</keyword>
<evidence type="ECO:0000313" key="3">
    <source>
        <dbReference type="Proteomes" id="UP001623384"/>
    </source>
</evidence>
<evidence type="ECO:0000256" key="1">
    <source>
        <dbReference type="SAM" id="SignalP"/>
    </source>
</evidence>
<dbReference type="RefSeq" id="WP_406637150.1">
    <property type="nucleotide sequence ID" value="NZ_CP148033.1"/>
</dbReference>
<gene>
    <name evidence="2" type="ORF">WHH00_05355</name>
</gene>